<feature type="transmembrane region" description="Helical" evidence="9">
    <location>
        <begin position="408"/>
        <end position="436"/>
    </location>
</feature>
<feature type="transmembrane region" description="Helical" evidence="9">
    <location>
        <begin position="364"/>
        <end position="388"/>
    </location>
</feature>
<evidence type="ECO:0000256" key="6">
    <source>
        <dbReference type="ARBA" id="ARBA00023136"/>
    </source>
</evidence>
<feature type="transmembrane region" description="Helical" evidence="9">
    <location>
        <begin position="217"/>
        <end position="242"/>
    </location>
</feature>
<keyword evidence="12" id="KW-1185">Reference proteome</keyword>
<feature type="transmembrane region" description="Helical" evidence="9">
    <location>
        <begin position="289"/>
        <end position="313"/>
    </location>
</feature>
<protein>
    <recommendedName>
        <fullName evidence="10">Amino acid transporter transmembrane domain-containing protein</fullName>
    </recommendedName>
</protein>
<evidence type="ECO:0000256" key="1">
    <source>
        <dbReference type="ARBA" id="ARBA00004141"/>
    </source>
</evidence>
<feature type="transmembrane region" description="Helical" evidence="9">
    <location>
        <begin position="333"/>
        <end position="352"/>
    </location>
</feature>
<dbReference type="AlphaFoldDB" id="A0A8X8YCU0"/>
<evidence type="ECO:0000256" key="8">
    <source>
        <dbReference type="SAM" id="MobiDB-lite"/>
    </source>
</evidence>
<reference evidence="11" key="1">
    <citation type="submission" date="2018-01" db="EMBL/GenBank/DDBJ databases">
        <authorList>
            <person name="Mao J.F."/>
        </authorList>
    </citation>
    <scope>NUCLEOTIDE SEQUENCE</scope>
    <source>
        <strain evidence="11">Huo1</strain>
        <tissue evidence="11">Leaf</tissue>
    </source>
</reference>
<evidence type="ECO:0000256" key="4">
    <source>
        <dbReference type="ARBA" id="ARBA00022970"/>
    </source>
</evidence>
<evidence type="ECO:0000256" key="2">
    <source>
        <dbReference type="ARBA" id="ARBA00022448"/>
    </source>
</evidence>
<feature type="transmembrane region" description="Helical" evidence="9">
    <location>
        <begin position="448"/>
        <end position="468"/>
    </location>
</feature>
<dbReference type="GO" id="GO:0005774">
    <property type="term" value="C:vacuolar membrane"/>
    <property type="evidence" value="ECO:0007669"/>
    <property type="project" value="TreeGrafter"/>
</dbReference>
<comment type="caution">
    <text evidence="11">The sequence shown here is derived from an EMBL/GenBank/DDBJ whole genome shotgun (WGS) entry which is preliminary data.</text>
</comment>
<feature type="compositionally biased region" description="Acidic residues" evidence="8">
    <location>
        <begin position="16"/>
        <end position="25"/>
    </location>
</feature>
<feature type="transmembrane region" description="Helical" evidence="9">
    <location>
        <begin position="474"/>
        <end position="493"/>
    </location>
</feature>
<feature type="region of interest" description="Disordered" evidence="8">
    <location>
        <begin position="1"/>
        <end position="48"/>
    </location>
</feature>
<keyword evidence="5 9" id="KW-1133">Transmembrane helix</keyword>
<dbReference type="InterPro" id="IPR013057">
    <property type="entry name" value="AA_transpt_TM"/>
</dbReference>
<keyword evidence="4" id="KW-0029">Amino-acid transport</keyword>
<feature type="transmembrane region" description="Helical" evidence="9">
    <location>
        <begin position="176"/>
        <end position="196"/>
    </location>
</feature>
<dbReference type="FunFam" id="1.20.1740.10:FF:000047">
    <property type="entry name" value="Amino acid transporter AVT1A"/>
    <property type="match status" value="1"/>
</dbReference>
<evidence type="ECO:0000259" key="10">
    <source>
        <dbReference type="Pfam" id="PF01490"/>
    </source>
</evidence>
<name>A0A8X8YCU0_SALSN</name>
<keyword evidence="6 9" id="KW-0472">Membrane</keyword>
<keyword evidence="2" id="KW-0813">Transport</keyword>
<accession>A0A8X8YCU0</accession>
<feature type="transmembrane region" description="Helical" evidence="9">
    <location>
        <begin position="505"/>
        <end position="527"/>
    </location>
</feature>
<evidence type="ECO:0000313" key="11">
    <source>
        <dbReference type="EMBL" id="KAG6430665.1"/>
    </source>
</evidence>
<comment type="similarity">
    <text evidence="7">Belongs to the amino acid/polyamine transporter 2 family. Amino acid/auxin permease (AAAP) (TC 2.A.18.5) subfamily.</text>
</comment>
<dbReference type="GO" id="GO:0015179">
    <property type="term" value="F:L-amino acid transmembrane transporter activity"/>
    <property type="evidence" value="ECO:0007669"/>
    <property type="project" value="TreeGrafter"/>
</dbReference>
<organism evidence="11">
    <name type="scientific">Salvia splendens</name>
    <name type="common">Scarlet sage</name>
    <dbReference type="NCBI Taxonomy" id="180675"/>
    <lineage>
        <taxon>Eukaryota</taxon>
        <taxon>Viridiplantae</taxon>
        <taxon>Streptophyta</taxon>
        <taxon>Embryophyta</taxon>
        <taxon>Tracheophyta</taxon>
        <taxon>Spermatophyta</taxon>
        <taxon>Magnoliopsida</taxon>
        <taxon>eudicotyledons</taxon>
        <taxon>Gunneridae</taxon>
        <taxon>Pentapetalae</taxon>
        <taxon>asterids</taxon>
        <taxon>lamiids</taxon>
        <taxon>Lamiales</taxon>
        <taxon>Lamiaceae</taxon>
        <taxon>Nepetoideae</taxon>
        <taxon>Mentheae</taxon>
        <taxon>Salviinae</taxon>
        <taxon>Salvia</taxon>
        <taxon>Salvia subgen. Calosphace</taxon>
        <taxon>core Calosphace</taxon>
    </lineage>
</organism>
<evidence type="ECO:0000256" key="7">
    <source>
        <dbReference type="ARBA" id="ARBA00049662"/>
    </source>
</evidence>
<evidence type="ECO:0000313" key="12">
    <source>
        <dbReference type="Proteomes" id="UP000298416"/>
    </source>
</evidence>
<dbReference type="Pfam" id="PF01490">
    <property type="entry name" value="Aa_trans"/>
    <property type="match status" value="1"/>
</dbReference>
<evidence type="ECO:0000256" key="3">
    <source>
        <dbReference type="ARBA" id="ARBA00022692"/>
    </source>
</evidence>
<feature type="domain" description="Amino acid transporter transmembrane" evidence="10">
    <location>
        <begin position="147"/>
        <end position="525"/>
    </location>
</feature>
<evidence type="ECO:0000256" key="9">
    <source>
        <dbReference type="SAM" id="Phobius"/>
    </source>
</evidence>
<dbReference type="OrthoDB" id="655540at2759"/>
<reference evidence="11" key="2">
    <citation type="submission" date="2020-08" db="EMBL/GenBank/DDBJ databases">
        <title>Plant Genome Project.</title>
        <authorList>
            <person name="Zhang R.-G."/>
        </authorList>
    </citation>
    <scope>NUCLEOTIDE SEQUENCE</scope>
    <source>
        <strain evidence="11">Huo1</strain>
        <tissue evidence="11">Leaf</tissue>
    </source>
</reference>
<comment type="subcellular location">
    <subcellularLocation>
        <location evidence="1">Membrane</location>
        <topology evidence="1">Multi-pass membrane protein</topology>
    </subcellularLocation>
</comment>
<dbReference type="EMBL" id="PNBA02000003">
    <property type="protein sequence ID" value="KAG6430665.1"/>
    <property type="molecule type" value="Genomic_DNA"/>
</dbReference>
<sequence>MKQLEEEFGMDRAIEIETDDEDDEAERVCHDNEDDNESDITGLSHVPSHDFMDPDIAPSWPQSYRQSMDMYTSVTPSVSFIKGSSFLLQTEKRSQATDIESSLSKHLFSATNSDIDIVPTSIPPIMMSSVSVFGASISELSMPQQCSYSQSLLNATNALCGIGILSTPFALKEGGWIGILLLFLFGIIACYTGILLKRCLESSSQLQTYPDIGQAAFGLGGRICIAIILYIELYSSCVEFLIMMSDNLSATFPNAQVDIAGIHLNAYQTCAIVATLVILPTVWLRNLSLLSYVSICGVLTLALVVMCLVWVGVVSDIGFNPSGKALNFSHLPITIGIYSFCYGGHSVFPNIYSSMEDPSRFPSVLAISFAISGFLYAGVAVLGFLMFGEATDPQFTLNLPTKLIASKIAGWAVVVAPLTKFGLSMTPVALALEELLPPDQLASHTAPILIRTSLVVSTLIVALTVPYFGSMMALIGSLLIMLMSLVLPCACYMRIESGRLTNFQITVCSIVMGVGICCAAIGTYSAVASMGT</sequence>
<keyword evidence="3 9" id="KW-0812">Transmembrane</keyword>
<dbReference type="Proteomes" id="UP000298416">
    <property type="component" value="Unassembled WGS sequence"/>
</dbReference>
<dbReference type="PANTHER" id="PTHR22950:SF692">
    <property type="entry name" value="TRANSMEMBRANE AMINO ACID TRANSPORTER FAMILY PROTEIN"/>
    <property type="match status" value="1"/>
</dbReference>
<evidence type="ECO:0000256" key="5">
    <source>
        <dbReference type="ARBA" id="ARBA00022989"/>
    </source>
</evidence>
<proteinExistence type="inferred from homology"/>
<gene>
    <name evidence="11" type="ORF">SASPL_108737</name>
</gene>
<dbReference type="PANTHER" id="PTHR22950">
    <property type="entry name" value="AMINO ACID TRANSPORTER"/>
    <property type="match status" value="1"/>
</dbReference>
<feature type="transmembrane region" description="Helical" evidence="9">
    <location>
        <begin position="262"/>
        <end position="282"/>
    </location>
</feature>